<accession>A0A232LX71</accession>
<feature type="compositionally biased region" description="Polar residues" evidence="1">
    <location>
        <begin position="18"/>
        <end position="28"/>
    </location>
</feature>
<proteinExistence type="predicted"/>
<dbReference type="OrthoDB" id="2555519at2759"/>
<feature type="region of interest" description="Disordered" evidence="1">
    <location>
        <begin position="48"/>
        <end position="252"/>
    </location>
</feature>
<organism evidence="2 3">
    <name type="scientific">Elaphomyces granulatus</name>
    <dbReference type="NCBI Taxonomy" id="519963"/>
    <lineage>
        <taxon>Eukaryota</taxon>
        <taxon>Fungi</taxon>
        <taxon>Dikarya</taxon>
        <taxon>Ascomycota</taxon>
        <taxon>Pezizomycotina</taxon>
        <taxon>Eurotiomycetes</taxon>
        <taxon>Eurotiomycetidae</taxon>
        <taxon>Eurotiales</taxon>
        <taxon>Elaphomycetaceae</taxon>
        <taxon>Elaphomyces</taxon>
    </lineage>
</organism>
<feature type="region of interest" description="Disordered" evidence="1">
    <location>
        <begin position="449"/>
        <end position="515"/>
    </location>
</feature>
<feature type="compositionally biased region" description="Polar residues" evidence="1">
    <location>
        <begin position="69"/>
        <end position="100"/>
    </location>
</feature>
<feature type="compositionally biased region" description="Polar residues" evidence="1">
    <location>
        <begin position="110"/>
        <end position="120"/>
    </location>
</feature>
<feature type="compositionally biased region" description="Polar residues" evidence="1">
    <location>
        <begin position="332"/>
        <end position="342"/>
    </location>
</feature>
<evidence type="ECO:0000313" key="2">
    <source>
        <dbReference type="EMBL" id="OXV08770.1"/>
    </source>
</evidence>
<dbReference type="EMBL" id="NPHW01003904">
    <property type="protein sequence ID" value="OXV08770.1"/>
    <property type="molecule type" value="Genomic_DNA"/>
</dbReference>
<comment type="caution">
    <text evidence="2">The sequence shown here is derived from an EMBL/GenBank/DDBJ whole genome shotgun (WGS) entry which is preliminary data.</text>
</comment>
<evidence type="ECO:0000256" key="1">
    <source>
        <dbReference type="SAM" id="MobiDB-lite"/>
    </source>
</evidence>
<name>A0A232LX71_9EURO</name>
<protein>
    <submittedName>
        <fullName evidence="2">Uncharacterized protein</fullName>
    </submittedName>
</protein>
<dbReference type="AlphaFoldDB" id="A0A232LX71"/>
<keyword evidence="3" id="KW-1185">Reference proteome</keyword>
<gene>
    <name evidence="2" type="ORF">Egran_03466</name>
</gene>
<evidence type="ECO:0000313" key="3">
    <source>
        <dbReference type="Proteomes" id="UP000243515"/>
    </source>
</evidence>
<sequence length="603" mass="64637">MRDQFRRSPVPRPGVLETMNTDKQSTGASIKPFTPVLNTALRTNKNAYPLTPKLAGAAGHQTPRRPTQIAPTSSNSSKKPGSVTGPSFLNANVTPRSGSRSSRREATLSPAETTTPTPNGVQHILQASRASPSPTAYRAERSPTHGGGRPVLSRTATAKSVTSDVQDGQAAISRPGSSCGSAADSPMFFRVDNARSPASSHDPEIRPRSFVKASPSSSSSPSFVYADGTAEENSQTEDSNGPALDPKRCSTGAGRPFIVSKLHSVVPSRLKSPQQSDSESCLAVDVGTHPNSHVKDRPPSRPPPSAPSNNRSDYSRKSSPIRHYLPHRKSCSLDSSPKTTPAQAVRRAIPITPPSFLPPDVVNDLTGAVPNLSPTIGSHSPSDSQPPCPLAPSPIRIDGTPQHGDELAINARTERKVLDLEISNSSLLAINRALERELRKQNAELRRYRRLSRSGQPSMTASLRSVSGSNLSVVSETDGGLSERSSLHSPDDLSDVSDNDSSFVGDGTQSPSDVHYRAGDEKRFCLDLAKHQELLVDSQKINQSLKRCLSWTEELIQEGKRALEYKVHVSDIEIGGRVLMSDELGESARALLSSAVQIPVEEE</sequence>
<dbReference type="Proteomes" id="UP000243515">
    <property type="component" value="Unassembled WGS sequence"/>
</dbReference>
<feature type="compositionally biased region" description="Polar residues" evidence="1">
    <location>
        <begin position="453"/>
        <end position="475"/>
    </location>
</feature>
<feature type="region of interest" description="Disordered" evidence="1">
    <location>
        <begin position="1"/>
        <end position="34"/>
    </location>
</feature>
<feature type="compositionally biased region" description="Polar residues" evidence="1">
    <location>
        <begin position="154"/>
        <end position="166"/>
    </location>
</feature>
<dbReference type="PANTHER" id="PTHR38701:SF1">
    <property type="entry name" value="UP-REGULATED DURING SEPTATION PROTEIN 1 DOMAIN-CONTAINING PROTEIN"/>
    <property type="match status" value="1"/>
</dbReference>
<reference evidence="2 3" key="1">
    <citation type="journal article" date="2015" name="Environ. Microbiol.">
        <title>Metagenome sequence of Elaphomyces granulatus from sporocarp tissue reveals Ascomycota ectomycorrhizal fingerprints of genome expansion and a Proteobacteria-rich microbiome.</title>
        <authorList>
            <person name="Quandt C.A."/>
            <person name="Kohler A."/>
            <person name="Hesse C.N."/>
            <person name="Sharpton T.J."/>
            <person name="Martin F."/>
            <person name="Spatafora J.W."/>
        </authorList>
    </citation>
    <scope>NUCLEOTIDE SEQUENCE [LARGE SCALE GENOMIC DNA]</scope>
    <source>
        <strain evidence="2 3">OSC145934</strain>
    </source>
</reference>
<feature type="region of interest" description="Disordered" evidence="1">
    <location>
        <begin position="267"/>
        <end position="343"/>
    </location>
</feature>
<dbReference type="PANTHER" id="PTHR38701">
    <property type="entry name" value="CHROMOSOME 8, WHOLE GENOME SHOTGUN SEQUENCE"/>
    <property type="match status" value="1"/>
</dbReference>